<keyword evidence="2" id="KW-1185">Reference proteome</keyword>
<accession>A0AAD6YKH9</accession>
<dbReference type="PANTHER" id="PTHR46082:SF6">
    <property type="entry name" value="AAA+ ATPASE DOMAIN-CONTAINING PROTEIN-RELATED"/>
    <property type="match status" value="1"/>
</dbReference>
<name>A0AAD6YKH9_9AGAR</name>
<dbReference type="AlphaFoldDB" id="A0AAD6YKH9"/>
<reference evidence="1" key="1">
    <citation type="submission" date="2023-03" db="EMBL/GenBank/DDBJ databases">
        <title>Massive genome expansion in bonnet fungi (Mycena s.s.) driven by repeated elements and novel gene families across ecological guilds.</title>
        <authorList>
            <consortium name="Lawrence Berkeley National Laboratory"/>
            <person name="Harder C.B."/>
            <person name="Miyauchi S."/>
            <person name="Viragh M."/>
            <person name="Kuo A."/>
            <person name="Thoen E."/>
            <person name="Andreopoulos B."/>
            <person name="Lu D."/>
            <person name="Skrede I."/>
            <person name="Drula E."/>
            <person name="Henrissat B."/>
            <person name="Morin E."/>
            <person name="Kohler A."/>
            <person name="Barry K."/>
            <person name="LaButti K."/>
            <person name="Morin E."/>
            <person name="Salamov A."/>
            <person name="Lipzen A."/>
            <person name="Mereny Z."/>
            <person name="Hegedus B."/>
            <person name="Baldrian P."/>
            <person name="Stursova M."/>
            <person name="Weitz H."/>
            <person name="Taylor A."/>
            <person name="Grigoriev I.V."/>
            <person name="Nagy L.G."/>
            <person name="Martin F."/>
            <person name="Kauserud H."/>
        </authorList>
    </citation>
    <scope>NUCLEOTIDE SEQUENCE</scope>
    <source>
        <strain evidence="1">9144</strain>
    </source>
</reference>
<dbReference type="InterPro" id="IPR011990">
    <property type="entry name" value="TPR-like_helical_dom_sf"/>
</dbReference>
<proteinExistence type="predicted"/>
<comment type="caution">
    <text evidence="1">The sequence shown here is derived from an EMBL/GenBank/DDBJ whole genome shotgun (WGS) entry which is preliminary data.</text>
</comment>
<dbReference type="EMBL" id="JARJCW010000010">
    <property type="protein sequence ID" value="KAJ7220257.1"/>
    <property type="molecule type" value="Genomic_DNA"/>
</dbReference>
<gene>
    <name evidence="1" type="ORF">GGX14DRAFT_355273</name>
</gene>
<dbReference type="PANTHER" id="PTHR46082">
    <property type="entry name" value="ATP/GTP-BINDING PROTEIN-RELATED"/>
    <property type="match status" value="1"/>
</dbReference>
<evidence type="ECO:0000313" key="2">
    <source>
        <dbReference type="Proteomes" id="UP001219525"/>
    </source>
</evidence>
<dbReference type="Pfam" id="PF13374">
    <property type="entry name" value="TPR_10"/>
    <property type="match status" value="2"/>
</dbReference>
<organism evidence="1 2">
    <name type="scientific">Mycena pura</name>
    <dbReference type="NCBI Taxonomy" id="153505"/>
    <lineage>
        <taxon>Eukaryota</taxon>
        <taxon>Fungi</taxon>
        <taxon>Dikarya</taxon>
        <taxon>Basidiomycota</taxon>
        <taxon>Agaricomycotina</taxon>
        <taxon>Agaricomycetes</taxon>
        <taxon>Agaricomycetidae</taxon>
        <taxon>Agaricales</taxon>
        <taxon>Marasmiineae</taxon>
        <taxon>Mycenaceae</taxon>
        <taxon>Mycena</taxon>
    </lineage>
</organism>
<evidence type="ECO:0008006" key="3">
    <source>
        <dbReference type="Google" id="ProtNLM"/>
    </source>
</evidence>
<evidence type="ECO:0000313" key="1">
    <source>
        <dbReference type="EMBL" id="KAJ7220257.1"/>
    </source>
</evidence>
<protein>
    <recommendedName>
        <fullName evidence="3">Kinesin light chain</fullName>
    </recommendedName>
</protein>
<sequence length="87" mass="9878">YETAKTLLVHVLEKQRQIMGVDHPETLDSMGNLAYTYNQLGQFENALELGSLVTTKSKQTLGEDHPDTVSFMNNLGVVYDRLGRIHW</sequence>
<dbReference type="InterPro" id="IPR053137">
    <property type="entry name" value="NLR-like"/>
</dbReference>
<dbReference type="Proteomes" id="UP001219525">
    <property type="component" value="Unassembled WGS sequence"/>
</dbReference>
<dbReference type="Gene3D" id="1.25.40.10">
    <property type="entry name" value="Tetratricopeptide repeat domain"/>
    <property type="match status" value="1"/>
</dbReference>
<feature type="non-terminal residue" evidence="1">
    <location>
        <position position="1"/>
    </location>
</feature>
<dbReference type="SUPFAM" id="SSF48452">
    <property type="entry name" value="TPR-like"/>
    <property type="match status" value="1"/>
</dbReference>